<dbReference type="Proteomes" id="UP000029452">
    <property type="component" value="Unassembled WGS sequence"/>
</dbReference>
<dbReference type="InterPro" id="IPR029060">
    <property type="entry name" value="PIN-like_dom_sf"/>
</dbReference>
<sequence>MPFVLDCSITMTWIFPDESTDSSEALRESLLDDFAIVPTLWFFEVGNFLKSALRRGRIGEEEWFGLAEALQALPIEMDSESHHLVWESLLPIALRLDLSV</sequence>
<dbReference type="SUPFAM" id="SSF88723">
    <property type="entry name" value="PIN domain-like"/>
    <property type="match status" value="1"/>
</dbReference>
<dbReference type="Gene3D" id="3.40.50.1010">
    <property type="entry name" value="5'-nuclease"/>
    <property type="match status" value="1"/>
</dbReference>
<accession>A0A094WEY3</accession>
<dbReference type="AlphaFoldDB" id="A0A094WEY3"/>
<evidence type="ECO:0008006" key="3">
    <source>
        <dbReference type="Google" id="ProtNLM"/>
    </source>
</evidence>
<gene>
    <name evidence="1" type="ORF">LptCag_2524</name>
</gene>
<proteinExistence type="predicted"/>
<dbReference type="EMBL" id="JPGK01000001">
    <property type="protein sequence ID" value="KGA95090.1"/>
    <property type="molecule type" value="Genomic_DNA"/>
</dbReference>
<comment type="caution">
    <text evidence="1">The sequence shown here is derived from an EMBL/GenBank/DDBJ whole genome shotgun (WGS) entry which is preliminary data.</text>
</comment>
<dbReference type="RefSeq" id="WP_023524274.1">
    <property type="nucleotide sequence ID" value="NZ_JPGK01000001.1"/>
</dbReference>
<evidence type="ECO:0000313" key="1">
    <source>
        <dbReference type="EMBL" id="KGA95090.1"/>
    </source>
</evidence>
<organism evidence="1 2">
    <name type="scientific">Leptospirillum ferriphilum</name>
    <dbReference type="NCBI Taxonomy" id="178606"/>
    <lineage>
        <taxon>Bacteria</taxon>
        <taxon>Pseudomonadati</taxon>
        <taxon>Nitrospirota</taxon>
        <taxon>Nitrospiria</taxon>
        <taxon>Nitrospirales</taxon>
        <taxon>Nitrospiraceae</taxon>
        <taxon>Leptospirillum</taxon>
    </lineage>
</organism>
<name>A0A094WEY3_9BACT</name>
<dbReference type="PATRIC" id="fig|178606.4.peg.309"/>
<dbReference type="InterPro" id="IPR044153">
    <property type="entry name" value="PIN_Pae0151-like"/>
</dbReference>
<dbReference type="CDD" id="cd09873">
    <property type="entry name" value="PIN_Pae0151-like"/>
    <property type="match status" value="1"/>
</dbReference>
<reference evidence="1 2" key="1">
    <citation type="submission" date="2014-06" db="EMBL/GenBank/DDBJ databases">
        <title>Draft genome sequence of iron oxidizing acidophile Leptospirillum ferriphilum DSM14647.</title>
        <authorList>
            <person name="Cardenas J.P."/>
            <person name="Lazcano M."/>
            <person name="Ossandon F.J."/>
            <person name="Corbett M."/>
            <person name="Holmes D.S."/>
            <person name="Watkin E."/>
        </authorList>
    </citation>
    <scope>NUCLEOTIDE SEQUENCE [LARGE SCALE GENOMIC DNA]</scope>
    <source>
        <strain evidence="1 2">DSM 14647</strain>
    </source>
</reference>
<evidence type="ECO:0000313" key="2">
    <source>
        <dbReference type="Proteomes" id="UP000029452"/>
    </source>
</evidence>
<protein>
    <recommendedName>
        <fullName evidence="3">PIN domain-containing protein</fullName>
    </recommendedName>
</protein>